<gene>
    <name evidence="1" type="ORF">UU14_C0004G0004</name>
</gene>
<dbReference type="Pfam" id="PF13692">
    <property type="entry name" value="Glyco_trans_1_4"/>
    <property type="match status" value="1"/>
</dbReference>
<sequence length="397" mass="45814">MKTILFLSYDLPYPLDAGGKIRSYHLIRQLSKQYKVRLLYFYRIAQKEAYERKLSSFCDELIGFKRRPVNSLVTLRYLNKYPFPAALYLDQSVVERVQKEVNNGIGALHFESFYTSMYISEHISVPQILGTENIEWRVYKDYANVEKNPLVRSFFNFEARRIQSFEIKTWRKADRCLAVSPENAKEIQQYVDVPVDLIKNGVDTNYFEPSQKKNKSNTLLFVGNFNYIQNIDAANYLLTDIAPRIPPEFSLRLVGRNPTAEIMAHLSQAQKLSKCDITVDSHVEDIQDAYQNAFVLVAPLRTGSGTKFKILEALASGVPVVATRLAAEGIDVEHEKHVLVADNPESIISCIQQLAKDRKLYEKLEKNGRKLIELKYSWDAIGNDLRNVYEKTFNHHR</sequence>
<organism evidence="1 2">
    <name type="scientific">Candidatus Roizmanbacteria bacterium GW2011_GWB1_40_7</name>
    <dbReference type="NCBI Taxonomy" id="1618482"/>
    <lineage>
        <taxon>Bacteria</taxon>
        <taxon>Candidatus Roizmaniibacteriota</taxon>
    </lineage>
</organism>
<dbReference type="SUPFAM" id="SSF53756">
    <property type="entry name" value="UDP-Glycosyltransferase/glycogen phosphorylase"/>
    <property type="match status" value="1"/>
</dbReference>
<dbReference type="PANTHER" id="PTHR45947:SF3">
    <property type="entry name" value="SULFOQUINOVOSYL TRANSFERASE SQD2"/>
    <property type="match status" value="1"/>
</dbReference>
<protein>
    <submittedName>
        <fullName evidence="1">Uncharacterized protein</fullName>
    </submittedName>
</protein>
<dbReference type="Proteomes" id="UP000034664">
    <property type="component" value="Unassembled WGS sequence"/>
</dbReference>
<dbReference type="InterPro" id="IPR050194">
    <property type="entry name" value="Glycosyltransferase_grp1"/>
</dbReference>
<accession>A0A0G0T6B6</accession>
<evidence type="ECO:0000313" key="2">
    <source>
        <dbReference type="Proteomes" id="UP000034664"/>
    </source>
</evidence>
<dbReference type="GO" id="GO:0016757">
    <property type="term" value="F:glycosyltransferase activity"/>
    <property type="evidence" value="ECO:0007669"/>
    <property type="project" value="TreeGrafter"/>
</dbReference>
<dbReference type="EMBL" id="LBZM01000004">
    <property type="protein sequence ID" value="KKR72573.1"/>
    <property type="molecule type" value="Genomic_DNA"/>
</dbReference>
<proteinExistence type="predicted"/>
<dbReference type="CDD" id="cd03801">
    <property type="entry name" value="GT4_PimA-like"/>
    <property type="match status" value="1"/>
</dbReference>
<dbReference type="AlphaFoldDB" id="A0A0G0T6B6"/>
<reference evidence="1 2" key="1">
    <citation type="journal article" date="2015" name="Nature">
        <title>rRNA introns, odd ribosomes, and small enigmatic genomes across a large radiation of phyla.</title>
        <authorList>
            <person name="Brown C.T."/>
            <person name="Hug L.A."/>
            <person name="Thomas B.C."/>
            <person name="Sharon I."/>
            <person name="Castelle C.J."/>
            <person name="Singh A."/>
            <person name="Wilkins M.J."/>
            <person name="Williams K.H."/>
            <person name="Banfield J.F."/>
        </authorList>
    </citation>
    <scope>NUCLEOTIDE SEQUENCE [LARGE SCALE GENOMIC DNA]</scope>
</reference>
<comment type="caution">
    <text evidence="1">The sequence shown here is derived from an EMBL/GenBank/DDBJ whole genome shotgun (WGS) entry which is preliminary data.</text>
</comment>
<evidence type="ECO:0000313" key="1">
    <source>
        <dbReference type="EMBL" id="KKR72573.1"/>
    </source>
</evidence>
<name>A0A0G0T6B6_9BACT</name>
<dbReference type="Gene3D" id="3.40.50.2000">
    <property type="entry name" value="Glycogen Phosphorylase B"/>
    <property type="match status" value="2"/>
</dbReference>
<dbReference type="PANTHER" id="PTHR45947">
    <property type="entry name" value="SULFOQUINOVOSYL TRANSFERASE SQD2"/>
    <property type="match status" value="1"/>
</dbReference>